<feature type="region of interest" description="Disordered" evidence="6">
    <location>
        <begin position="601"/>
        <end position="633"/>
    </location>
</feature>
<feature type="transmembrane region" description="Helical" evidence="7">
    <location>
        <begin position="1424"/>
        <end position="1443"/>
    </location>
</feature>
<feature type="compositionally biased region" description="Basic and acidic residues" evidence="6">
    <location>
        <begin position="1579"/>
        <end position="1590"/>
    </location>
</feature>
<evidence type="ECO:0000256" key="6">
    <source>
        <dbReference type="SAM" id="MobiDB-lite"/>
    </source>
</evidence>
<organism evidence="8 9">
    <name type="scientific">Tetraparma gracilis</name>
    <dbReference type="NCBI Taxonomy" id="2962635"/>
    <lineage>
        <taxon>Eukaryota</taxon>
        <taxon>Sar</taxon>
        <taxon>Stramenopiles</taxon>
        <taxon>Ochrophyta</taxon>
        <taxon>Bolidophyceae</taxon>
        <taxon>Parmales</taxon>
        <taxon>Triparmaceae</taxon>
        <taxon>Tetraparma</taxon>
    </lineage>
</organism>
<comment type="subcellular location">
    <subcellularLocation>
        <location evidence="1">Membrane</location>
        <topology evidence="1">Multi-pass membrane protein</topology>
    </subcellularLocation>
</comment>
<comment type="similarity">
    <text evidence="2">Belongs to the XK family.</text>
</comment>
<keyword evidence="5 7" id="KW-0472">Membrane</keyword>
<comment type="caution">
    <text evidence="8">The sequence shown here is derived from an EMBL/GenBank/DDBJ whole genome shotgun (WGS) entry which is preliminary data.</text>
</comment>
<feature type="compositionally biased region" description="Acidic residues" evidence="6">
    <location>
        <begin position="610"/>
        <end position="626"/>
    </location>
</feature>
<feature type="compositionally biased region" description="Polar residues" evidence="6">
    <location>
        <begin position="873"/>
        <end position="884"/>
    </location>
</feature>
<evidence type="ECO:0000256" key="1">
    <source>
        <dbReference type="ARBA" id="ARBA00004141"/>
    </source>
</evidence>
<evidence type="ECO:0000313" key="8">
    <source>
        <dbReference type="EMBL" id="GMI41357.1"/>
    </source>
</evidence>
<protein>
    <submittedName>
        <fullName evidence="8">Uncharacterized protein</fullName>
    </submittedName>
</protein>
<evidence type="ECO:0000256" key="7">
    <source>
        <dbReference type="SAM" id="Phobius"/>
    </source>
</evidence>
<accession>A0ABQ6N5H0</accession>
<sequence>MSCTHERMQLHKKTNGHRLKTEIKIKDSHSMITISVTKTVAALDDRLFAFWWAWARLEGGDLALAFGDPEDDFGAGEEEVGLALRYVAEAKFATVRQKARGFIRLRELGPRLCELSYVFNGHFGKNLPQAVAQFGLKYGLAIADEVQEKYERNGLVVDAEVREVFKKNTFAATEFDLAPEHRRFLQRSMAVESADDAASMLGQEGRTRRAKKSTFRLSGTSAAGTLANTSTKSWFMKKNSETAWEELDSTSSMVRMSLRWKMMGAASKMEAFGKAEAIIDTEPSNVFAWLMNPRSRERRRIMADRKDLAHFVLEGATHTFFTTAYIRRMNFRWCHNREYLTSVLGIETMGGFVIASGPCATDAETQIDYGQNFRNVVRGEVTGLTRISKIRGGRCRVTHTMHWSGEGNLPAWAMPRDIKDSLGIVDSLRTTFQRDDEVDADEIGGIVKSMTKQRETGNRYGASEKASISMALERLSHINDVELVEFESQDSFVRIGMVKKAPAGLVIVRATTVVDATPEQCAAFAFAKTSRAAMKQHLDSGGLDRDVKSVNAHHRVFSVAADLGTLALGMSPRLWVSDVIWKWDRDTLEVYETPCRSEVRKSLRRGSPLNDEEANESAEDKDDNEGDNTGKEHILPASMTSLCKYTRLSDVGDVPQTEVEWVSHNNLINSLTRAVQEKIGRRDVQELVLARNYFDRSLEVDKASRESLVEVYQKRRQVYSADETTSLDEGMARFRMVDSGCSRVKMLSPLVRATKSSSRWGWATATIRTRPEHVLAFLLDSSGRQNMAPDTRERIRLLVENDHHVVMYFKHKTPALIADRETVSKSLWRKTATGFEVVTDPLPDNEADDVMSQKGLGTKLGTKKGTTWKGSHQLASTRNGTTDSHATKQLAGSTGSAKAVRGKARSATRLTLVNGCETKLDFVAHMDLGGVVPSWISNQFVGRTLSSVARAQNFFLEQRCLDEYDEEDGKALAYRLLYPSEELKKTPAKAVASIVRAHKGLRELEQELPWLTAFLEVIVQGQLMVNKVVNTKLEVLTENNARRVAKNLAQALRQRKTADAGVYQWAHQNLAVEELFERYPWTEVMLTTLSTELIKNAPWGLWWRICTGSAISIIDIATDVNVILVYWQEPGQEEFGNAIFIMLMLSVLFQLFVIYIQNKKVPRKMLAEALLCVVGLKPGYDAFKIISRQEEHFGRIIDPLTELTICKGIEMAFESIPGSVLQIYALLSRGGGDGRLTEKIVSVAVSALTTGLTSASICYDFDADPNHRRVSPWFYGLLPDNANRRLVIFIALMTNSALLLLVRGFSGAVMLLLGTRYFVAFHGVDIFLYLCYKVARGDFYYWMPVEGKQGLILAFFMRVLVKVVTDFTGNIQARAPGELGGMYWVANMFVATTCPLIIVPAVYSRLDGREGPEPSISGSYALRVVGVMSALWWVSAAVVVKYANRSHRNTFWAKMTGKAWIQRYFLEDGSNAHIDSETMKAKIIAKNRNCWGECEPLIGDWVRANWHRWIVEKPSFFTDNWKARIPREFIPTEGSGGAEFERALLHAGVKERRKSDAAVHLNRRSMKALASASLAGGGKGEKGEEKRGGARVEPVN</sequence>
<dbReference type="Proteomes" id="UP001165060">
    <property type="component" value="Unassembled WGS sequence"/>
</dbReference>
<evidence type="ECO:0000256" key="2">
    <source>
        <dbReference type="ARBA" id="ARBA00008789"/>
    </source>
</evidence>
<reference evidence="8 9" key="1">
    <citation type="journal article" date="2023" name="Commun. Biol.">
        <title>Genome analysis of Parmales, the sister group of diatoms, reveals the evolutionary specialization of diatoms from phago-mixotrophs to photoautotrophs.</title>
        <authorList>
            <person name="Ban H."/>
            <person name="Sato S."/>
            <person name="Yoshikawa S."/>
            <person name="Yamada K."/>
            <person name="Nakamura Y."/>
            <person name="Ichinomiya M."/>
            <person name="Sato N."/>
            <person name="Blanc-Mathieu R."/>
            <person name="Endo H."/>
            <person name="Kuwata A."/>
            <person name="Ogata H."/>
        </authorList>
    </citation>
    <scope>NUCLEOTIDE SEQUENCE [LARGE SCALE GENOMIC DNA]</scope>
</reference>
<name>A0ABQ6N5H0_9STRA</name>
<dbReference type="EMBL" id="BRYB01000995">
    <property type="protein sequence ID" value="GMI41357.1"/>
    <property type="molecule type" value="Genomic_DNA"/>
</dbReference>
<gene>
    <name evidence="8" type="ORF">TeGR_g7350</name>
</gene>
<evidence type="ECO:0000313" key="9">
    <source>
        <dbReference type="Proteomes" id="UP001165060"/>
    </source>
</evidence>
<dbReference type="Gene3D" id="3.30.530.20">
    <property type="match status" value="2"/>
</dbReference>
<keyword evidence="4 7" id="KW-1133">Transmembrane helix</keyword>
<dbReference type="SUPFAM" id="SSF55961">
    <property type="entry name" value="Bet v1-like"/>
    <property type="match status" value="2"/>
</dbReference>
<feature type="region of interest" description="Disordered" evidence="6">
    <location>
        <begin position="1570"/>
        <end position="1596"/>
    </location>
</feature>
<feature type="region of interest" description="Disordered" evidence="6">
    <location>
        <begin position="846"/>
        <end position="896"/>
    </location>
</feature>
<evidence type="ECO:0000256" key="3">
    <source>
        <dbReference type="ARBA" id="ARBA00022692"/>
    </source>
</evidence>
<dbReference type="InterPro" id="IPR023393">
    <property type="entry name" value="START-like_dom_sf"/>
</dbReference>
<feature type="transmembrane region" description="Helical" evidence="7">
    <location>
        <begin position="1339"/>
        <end position="1361"/>
    </location>
</feature>
<feature type="transmembrane region" description="Helical" evidence="7">
    <location>
        <begin position="1135"/>
        <end position="1156"/>
    </location>
</feature>
<feature type="transmembrane region" description="Helical" evidence="7">
    <location>
        <begin position="1381"/>
        <end position="1403"/>
    </location>
</feature>
<keyword evidence="3 7" id="KW-0812">Transmembrane</keyword>
<dbReference type="Pfam" id="PF09815">
    <property type="entry name" value="XK-related"/>
    <property type="match status" value="1"/>
</dbReference>
<feature type="compositionally biased region" description="Low complexity" evidence="6">
    <location>
        <begin position="854"/>
        <end position="870"/>
    </location>
</feature>
<evidence type="ECO:0000256" key="5">
    <source>
        <dbReference type="ARBA" id="ARBA00023136"/>
    </source>
</evidence>
<proteinExistence type="inferred from homology"/>
<dbReference type="InterPro" id="IPR018629">
    <property type="entry name" value="XK-rel"/>
</dbReference>
<keyword evidence="9" id="KW-1185">Reference proteome</keyword>
<evidence type="ECO:0000256" key="4">
    <source>
        <dbReference type="ARBA" id="ARBA00022989"/>
    </source>
</evidence>